<evidence type="ECO:0008006" key="8">
    <source>
        <dbReference type="Google" id="ProtNLM"/>
    </source>
</evidence>
<evidence type="ECO:0000256" key="2">
    <source>
        <dbReference type="ARBA" id="ARBA00022679"/>
    </source>
</evidence>
<dbReference type="CDD" id="cd03360">
    <property type="entry name" value="LbH_AT_putative"/>
    <property type="match status" value="1"/>
</dbReference>
<feature type="active site" description="Proton acceptor" evidence="5">
    <location>
        <position position="137"/>
    </location>
</feature>
<proteinExistence type="inferred from homology"/>
<reference evidence="6 7" key="1">
    <citation type="submission" date="2015-11" db="EMBL/GenBank/DDBJ databases">
        <title>Sequence of Pedobacter ginsenosidimutans.</title>
        <authorList>
            <person name="Carson E."/>
            <person name="Keyser V."/>
            <person name="Newman J."/>
            <person name="Miller J."/>
        </authorList>
    </citation>
    <scope>NUCLEOTIDE SEQUENCE [LARGE SCALE GENOMIC DNA]</scope>
    <source>
        <strain evidence="6 7">KACC 14530</strain>
    </source>
</reference>
<gene>
    <name evidence="6" type="ORF">ASU31_24460</name>
</gene>
<dbReference type="PROSITE" id="PS00101">
    <property type="entry name" value="HEXAPEP_TRANSFERASES"/>
    <property type="match status" value="1"/>
</dbReference>
<dbReference type="InterPro" id="IPR020019">
    <property type="entry name" value="AcTrfase_PglD-like"/>
</dbReference>
<evidence type="ECO:0000256" key="5">
    <source>
        <dbReference type="PIRSR" id="PIRSR620019-1"/>
    </source>
</evidence>
<evidence type="ECO:0000313" key="6">
    <source>
        <dbReference type="EMBL" id="KRT13455.1"/>
    </source>
</evidence>
<dbReference type="InterPro" id="IPR018357">
    <property type="entry name" value="Hexapep_transf_CS"/>
</dbReference>
<dbReference type="InterPro" id="IPR050179">
    <property type="entry name" value="Trans_hexapeptide_repeat"/>
</dbReference>
<dbReference type="Pfam" id="PF00132">
    <property type="entry name" value="Hexapep"/>
    <property type="match status" value="2"/>
</dbReference>
<evidence type="ECO:0000256" key="4">
    <source>
        <dbReference type="ARBA" id="ARBA00023315"/>
    </source>
</evidence>
<keyword evidence="4" id="KW-0012">Acyltransferase</keyword>
<dbReference type="SUPFAM" id="SSF51161">
    <property type="entry name" value="Trimeric LpxA-like enzymes"/>
    <property type="match status" value="1"/>
</dbReference>
<dbReference type="InterPro" id="IPR011004">
    <property type="entry name" value="Trimer_LpxA-like_sf"/>
</dbReference>
<dbReference type="NCBIfam" id="TIGR03570">
    <property type="entry name" value="NeuD_NnaD"/>
    <property type="match status" value="1"/>
</dbReference>
<dbReference type="Proteomes" id="UP000051950">
    <property type="component" value="Unassembled WGS sequence"/>
</dbReference>
<organism evidence="6 7">
    <name type="scientific">Pedobacter ginsenosidimutans</name>
    <dbReference type="NCBI Taxonomy" id="687842"/>
    <lineage>
        <taxon>Bacteria</taxon>
        <taxon>Pseudomonadati</taxon>
        <taxon>Bacteroidota</taxon>
        <taxon>Sphingobacteriia</taxon>
        <taxon>Sphingobacteriales</taxon>
        <taxon>Sphingobacteriaceae</taxon>
        <taxon>Pedobacter</taxon>
    </lineage>
</organism>
<dbReference type="EMBL" id="LMZQ01000043">
    <property type="protein sequence ID" value="KRT13455.1"/>
    <property type="molecule type" value="Genomic_DNA"/>
</dbReference>
<accession>A0A0T5VIN1</accession>
<dbReference type="PANTHER" id="PTHR43300">
    <property type="entry name" value="ACETYLTRANSFERASE"/>
    <property type="match status" value="1"/>
</dbReference>
<name>A0A0T5VIN1_9SPHI</name>
<dbReference type="RefSeq" id="WP_057934866.1">
    <property type="nucleotide sequence ID" value="NZ_LMZQ01000043.1"/>
</dbReference>
<evidence type="ECO:0000256" key="3">
    <source>
        <dbReference type="ARBA" id="ARBA00022737"/>
    </source>
</evidence>
<protein>
    <recommendedName>
        <fullName evidence="8">PglD N-terminal domain-containing protein</fullName>
    </recommendedName>
</protein>
<comment type="similarity">
    <text evidence="1">Belongs to the transferase hexapeptide repeat family.</text>
</comment>
<feature type="site" description="Increases basicity of active site His" evidence="5">
    <location>
        <position position="138"/>
    </location>
</feature>
<dbReference type="AlphaFoldDB" id="A0A0T5VIN1"/>
<evidence type="ECO:0000313" key="7">
    <source>
        <dbReference type="Proteomes" id="UP000051950"/>
    </source>
</evidence>
<keyword evidence="2" id="KW-0808">Transferase</keyword>
<keyword evidence="3" id="KW-0677">Repeat</keyword>
<dbReference type="GO" id="GO:0016746">
    <property type="term" value="F:acyltransferase activity"/>
    <property type="evidence" value="ECO:0007669"/>
    <property type="project" value="UniProtKB-KW"/>
</dbReference>
<comment type="caution">
    <text evidence="6">The sequence shown here is derived from an EMBL/GenBank/DDBJ whole genome shotgun (WGS) entry which is preliminary data.</text>
</comment>
<dbReference type="PANTHER" id="PTHR43300:SF7">
    <property type="entry name" value="UDP-N-ACETYLBACILLOSAMINE N-ACETYLTRANSFERASE"/>
    <property type="match status" value="1"/>
</dbReference>
<sequence length="211" mass="22407">MINVYLLGAGKHATELSEYLNGNNEYQLAGYVINLDNAINHPNIAKPVISLPSFLEKHPIALDIALIGAIGTYERKSIIELLENKGYQFINIIHQHNYISPAIKIGYGNCIAPGCVINANVHIGNHCIVNSNCNISHDCILENYVTISPGVTIAGNVQVNEGVFIGSGATIIPGITIGEGAYIAAGACVTKDVPPHVMVAGVPAKVKKTID</sequence>
<dbReference type="Gene3D" id="2.160.10.10">
    <property type="entry name" value="Hexapeptide repeat proteins"/>
    <property type="match status" value="1"/>
</dbReference>
<evidence type="ECO:0000256" key="1">
    <source>
        <dbReference type="ARBA" id="ARBA00007274"/>
    </source>
</evidence>
<dbReference type="STRING" id="687842.ASU31_24460"/>
<keyword evidence="7" id="KW-1185">Reference proteome</keyword>
<dbReference type="OrthoDB" id="9794407at2"/>
<dbReference type="InterPro" id="IPR001451">
    <property type="entry name" value="Hexapep"/>
</dbReference>